<feature type="domain" description="Tyr recombinase" evidence="6">
    <location>
        <begin position="365"/>
        <end position="570"/>
    </location>
</feature>
<dbReference type="PROSITE" id="PS51898">
    <property type="entry name" value="TYR_RECOMBINASE"/>
    <property type="match status" value="1"/>
</dbReference>
<evidence type="ECO:0000256" key="1">
    <source>
        <dbReference type="ARBA" id="ARBA00008857"/>
    </source>
</evidence>
<feature type="domain" description="Core-binding (CB)" evidence="7">
    <location>
        <begin position="232"/>
        <end position="342"/>
    </location>
</feature>
<dbReference type="Pfam" id="PF20172">
    <property type="entry name" value="DUF6538"/>
    <property type="match status" value="1"/>
</dbReference>
<reference evidence="8 9" key="1">
    <citation type="submission" date="2023-11" db="EMBL/GenBank/DDBJ databases">
        <title>MicrobeMod: A computational toolkit for identifying prokaryotic methylation and restriction-modification with nanopore sequencing.</title>
        <authorList>
            <person name="Crits-Christoph A."/>
            <person name="Kang S.C."/>
            <person name="Lee H."/>
            <person name="Ostrov N."/>
        </authorList>
    </citation>
    <scope>NUCLEOTIDE SEQUENCE [LARGE SCALE GENOMIC DNA]</scope>
    <source>
        <strain evidence="8 9">DSMZ 16071</strain>
    </source>
</reference>
<dbReference type="EMBL" id="CP140158">
    <property type="protein sequence ID" value="WQG86201.1"/>
    <property type="molecule type" value="Genomic_DNA"/>
</dbReference>
<dbReference type="Gene3D" id="1.10.443.10">
    <property type="entry name" value="Intergrase catalytic core"/>
    <property type="match status" value="1"/>
</dbReference>
<evidence type="ECO:0000256" key="2">
    <source>
        <dbReference type="ARBA" id="ARBA00022908"/>
    </source>
</evidence>
<keyword evidence="4" id="KW-0233">DNA recombination</keyword>
<organism evidence="8 9">
    <name type="scientific">Kangiella aquimarina</name>
    <dbReference type="NCBI Taxonomy" id="261965"/>
    <lineage>
        <taxon>Bacteria</taxon>
        <taxon>Pseudomonadati</taxon>
        <taxon>Pseudomonadota</taxon>
        <taxon>Gammaproteobacteria</taxon>
        <taxon>Kangiellales</taxon>
        <taxon>Kangiellaceae</taxon>
        <taxon>Kangiella</taxon>
    </lineage>
</organism>
<dbReference type="SUPFAM" id="SSF56349">
    <property type="entry name" value="DNA breaking-rejoining enzymes"/>
    <property type="match status" value="1"/>
</dbReference>
<evidence type="ECO:0000256" key="3">
    <source>
        <dbReference type="ARBA" id="ARBA00023125"/>
    </source>
</evidence>
<dbReference type="Proteomes" id="UP001324185">
    <property type="component" value="Chromosome"/>
</dbReference>
<keyword evidence="9" id="KW-1185">Reference proteome</keyword>
<comment type="similarity">
    <text evidence="1">Belongs to the 'phage' integrase family.</text>
</comment>
<dbReference type="InterPro" id="IPR050090">
    <property type="entry name" value="Tyrosine_recombinase_XerCD"/>
</dbReference>
<dbReference type="InterPro" id="IPR046668">
    <property type="entry name" value="DUF6538"/>
</dbReference>
<accession>A0ABZ0X722</accession>
<evidence type="ECO:0000259" key="6">
    <source>
        <dbReference type="PROSITE" id="PS51898"/>
    </source>
</evidence>
<dbReference type="InterPro" id="IPR002104">
    <property type="entry name" value="Integrase_catalytic"/>
</dbReference>
<dbReference type="PANTHER" id="PTHR30349:SF41">
    <property type="entry name" value="INTEGRASE_RECOMBINASE PROTEIN MJ0367-RELATED"/>
    <property type="match status" value="1"/>
</dbReference>
<evidence type="ECO:0000313" key="8">
    <source>
        <dbReference type="EMBL" id="WQG86201.1"/>
    </source>
</evidence>
<proteinExistence type="inferred from homology"/>
<keyword evidence="3 5" id="KW-0238">DNA-binding</keyword>
<dbReference type="InterPro" id="IPR013762">
    <property type="entry name" value="Integrase-like_cat_sf"/>
</dbReference>
<dbReference type="InterPro" id="IPR011010">
    <property type="entry name" value="DNA_brk_join_enz"/>
</dbReference>
<gene>
    <name evidence="8" type="ORF">SR900_04735</name>
</gene>
<evidence type="ECO:0000256" key="4">
    <source>
        <dbReference type="ARBA" id="ARBA00023172"/>
    </source>
</evidence>
<dbReference type="RefSeq" id="WP_018624231.1">
    <property type="nucleotide sequence ID" value="NZ_CP140158.1"/>
</dbReference>
<name>A0ABZ0X722_9GAMM</name>
<keyword evidence="2" id="KW-0229">DNA integration</keyword>
<dbReference type="PROSITE" id="PS51900">
    <property type="entry name" value="CB"/>
    <property type="match status" value="1"/>
</dbReference>
<dbReference type="InterPro" id="IPR044068">
    <property type="entry name" value="CB"/>
</dbReference>
<dbReference type="PANTHER" id="PTHR30349">
    <property type="entry name" value="PHAGE INTEGRASE-RELATED"/>
    <property type="match status" value="1"/>
</dbReference>
<dbReference type="Gene3D" id="1.10.150.130">
    <property type="match status" value="1"/>
</dbReference>
<evidence type="ECO:0000259" key="7">
    <source>
        <dbReference type="PROSITE" id="PS51900"/>
    </source>
</evidence>
<sequence length="594" mass="68829">MRKIPHTYRTSSGVYYFRIAVPTRYKWKQKEIRFSLGTKSYQEAKVQAFKLWSSFQRINGLSDIDEFLNKQNSTLIIKSEKKAIELISIDKLISLQDYKTLRHALQKIYDDNGEFYCSIPPIEAMLYSVTYEKKPTGGVVERVTLDEDRSGKVDLQGGYIQIAKEDIHAYLESRNDSLKISHFKLLDAENDCFSPTSSLSLSPFSLFIEKDKADSLNIKPTYRQNNSNSNGLKLSDALNDYITNSSHLKERTIKQYEESINLFIEIIGNKYIEEISYNPDIRKFVKYLDLIPKNRNKNKEFKNLTLEQIIKKQKNDKSHEVISLTTKKKHAERISSFFQYYIDKQVISGNPVRKLYRTKKINTLEEKTPFTDQDINKLFNSDLAVSMFNKQKYKFAKLWGYLLLLYTGARPEEIYQLTIDDIDLSTDIKTISFAESATKSLKNNSAKRVIPIHPHLLEVGFIDFVENVKKVPEVSDSSRLFFYLNKSNGHGYSRNPADWFNNSLAVKLCIKTDKKSLYSFRHSVIDKLKSDPKVQTLFRTTYVGHQRGETESENRYGNDINPEQLNTILDAIDFGLDLKIIKSMTANVVVRKSK</sequence>
<evidence type="ECO:0000313" key="9">
    <source>
        <dbReference type="Proteomes" id="UP001324185"/>
    </source>
</evidence>
<dbReference type="InterPro" id="IPR010998">
    <property type="entry name" value="Integrase_recombinase_N"/>
</dbReference>
<protein>
    <submittedName>
        <fullName evidence="8">DUF6538 domain-containing protein</fullName>
    </submittedName>
</protein>
<evidence type="ECO:0000256" key="5">
    <source>
        <dbReference type="PROSITE-ProRule" id="PRU01248"/>
    </source>
</evidence>